<feature type="domain" description="DUF4397" evidence="1">
    <location>
        <begin position="9"/>
        <end position="124"/>
    </location>
</feature>
<dbReference type="Proteomes" id="UP000245622">
    <property type="component" value="Chromosome 1"/>
</dbReference>
<organism evidence="2 3">
    <name type="scientific">Romboutsia ilealis</name>
    <dbReference type="NCBI Taxonomy" id="1115758"/>
    <lineage>
        <taxon>Bacteria</taxon>
        <taxon>Bacillati</taxon>
        <taxon>Bacillota</taxon>
        <taxon>Clostridia</taxon>
        <taxon>Peptostreptococcales</taxon>
        <taxon>Peptostreptococcaceae</taxon>
        <taxon>Romboutsia</taxon>
    </lineage>
</organism>
<sequence>MRNFNENYSLVRALHAVVGEDVVDIYLNGSPFFYNVQFTDFTPYVYVPEGAYTVEVFPRDQKENPIATGKMEIKPGELMTIAITGESDKTIDILPIEEEMEIPTGNKSRVRFIHLVPNGKSVDILLDKEMVLEDVEYKEVTPYTDIDPKTYQVDVVLNENGQLIRQIRVTINPGRVYSFYALGNKPNFQIFQSLDGATFMI</sequence>
<dbReference type="Pfam" id="PF14344">
    <property type="entry name" value="DUF4397"/>
    <property type="match status" value="1"/>
</dbReference>
<evidence type="ECO:0000313" key="3">
    <source>
        <dbReference type="Proteomes" id="UP000245622"/>
    </source>
</evidence>
<protein>
    <recommendedName>
        <fullName evidence="1">DUF4397 domain-containing protein</fullName>
    </recommendedName>
</protein>
<accession>A0A1V1HYF9</accession>
<evidence type="ECO:0000259" key="1">
    <source>
        <dbReference type="Pfam" id="PF14344"/>
    </source>
</evidence>
<dbReference type="GeneID" id="82204363"/>
<keyword evidence="3" id="KW-1185">Reference proteome</keyword>
<proteinExistence type="predicted"/>
<gene>
    <name evidence="2" type="ORF">CRIB_181</name>
</gene>
<evidence type="ECO:0000313" key="2">
    <source>
        <dbReference type="EMBL" id="CED92939.1"/>
    </source>
</evidence>
<dbReference type="AlphaFoldDB" id="A0A1V1HYF9"/>
<reference evidence="2 3" key="1">
    <citation type="submission" date="2014-04" db="EMBL/GenBank/DDBJ databases">
        <authorList>
            <person name="Hornung B.V."/>
        </authorList>
    </citation>
    <scope>NUCLEOTIDE SEQUENCE [LARGE SCALE GENOMIC DNA]</scope>
    <source>
        <strain evidence="2 3">CRIB</strain>
    </source>
</reference>
<name>A0A1V1HYF9_9FIRM</name>
<dbReference type="KEGG" id="ril:CRIB_181"/>
<dbReference type="RefSeq" id="WP_180702709.1">
    <property type="nucleotide sequence ID" value="NZ_CAOJQT010000018.1"/>
</dbReference>
<dbReference type="EMBL" id="LN555523">
    <property type="protein sequence ID" value="CED92939.1"/>
    <property type="molecule type" value="Genomic_DNA"/>
</dbReference>
<dbReference type="InterPro" id="IPR025510">
    <property type="entry name" value="DUF4397"/>
</dbReference>